<dbReference type="OrthoDB" id="114886at2"/>
<dbReference type="EMBL" id="NGJZ01000002">
    <property type="protein sequence ID" value="RSU07415.1"/>
    <property type="molecule type" value="Genomic_DNA"/>
</dbReference>
<comment type="catalytic activity">
    <reaction evidence="1 5">
        <text>3'-dephospho-CoA + ATP = 2'-(5''-triphospho-alpha-D-ribosyl)-3'-dephospho-CoA + adenine</text>
        <dbReference type="Rhea" id="RHEA:15117"/>
        <dbReference type="ChEBI" id="CHEBI:16708"/>
        <dbReference type="ChEBI" id="CHEBI:30616"/>
        <dbReference type="ChEBI" id="CHEBI:57328"/>
        <dbReference type="ChEBI" id="CHEBI:61378"/>
        <dbReference type="EC" id="2.4.2.52"/>
    </reaction>
</comment>
<keyword evidence="2 5" id="KW-0808">Transferase</keyword>
<gene>
    <name evidence="5" type="primary">citG</name>
    <name evidence="6" type="ORF">CBF30_07720</name>
</gene>
<dbReference type="PANTHER" id="PTHR30201:SF2">
    <property type="entry name" value="2-(5''-TRIPHOSPHORIBOSYL)-3'-DEPHOSPHOCOENZYME-A SYNTHASE"/>
    <property type="match status" value="1"/>
</dbReference>
<accession>A0A430AHL9</accession>
<dbReference type="InterPro" id="IPR017551">
    <property type="entry name" value="TriPribosyl-deP-CoA_syn_CitG"/>
</dbReference>
<dbReference type="EC" id="2.4.2.52" evidence="5"/>
<proteinExistence type="inferred from homology"/>
<dbReference type="Proteomes" id="UP000288669">
    <property type="component" value="Unassembled WGS sequence"/>
</dbReference>
<comment type="caution">
    <text evidence="6">The sequence shown here is derived from an EMBL/GenBank/DDBJ whole genome shotgun (WGS) entry which is preliminary data.</text>
</comment>
<keyword evidence="4 5" id="KW-0067">ATP-binding</keyword>
<evidence type="ECO:0000256" key="3">
    <source>
        <dbReference type="ARBA" id="ARBA00022741"/>
    </source>
</evidence>
<evidence type="ECO:0000256" key="1">
    <source>
        <dbReference type="ARBA" id="ARBA00001210"/>
    </source>
</evidence>
<organism evidence="6 7">
    <name type="scientific">Vagococcus entomophilus</name>
    <dbReference type="NCBI Taxonomy" id="1160095"/>
    <lineage>
        <taxon>Bacteria</taxon>
        <taxon>Bacillati</taxon>
        <taxon>Bacillota</taxon>
        <taxon>Bacilli</taxon>
        <taxon>Lactobacillales</taxon>
        <taxon>Enterococcaceae</taxon>
        <taxon>Vagococcus</taxon>
    </lineage>
</organism>
<dbReference type="HAMAP" id="MF_00397">
    <property type="entry name" value="CitG"/>
    <property type="match status" value="1"/>
</dbReference>
<dbReference type="GO" id="GO:0046917">
    <property type="term" value="F:triphosphoribosyl-dephospho-CoA synthase activity"/>
    <property type="evidence" value="ECO:0007669"/>
    <property type="project" value="UniProtKB-UniRule"/>
</dbReference>
<evidence type="ECO:0000313" key="7">
    <source>
        <dbReference type="Proteomes" id="UP000288669"/>
    </source>
</evidence>
<dbReference type="NCBIfam" id="TIGR03125">
    <property type="entry name" value="citrate_citG"/>
    <property type="match status" value="1"/>
</dbReference>
<evidence type="ECO:0000256" key="5">
    <source>
        <dbReference type="HAMAP-Rule" id="MF_00397"/>
    </source>
</evidence>
<keyword evidence="7" id="KW-1185">Reference proteome</keyword>
<dbReference type="AlphaFoldDB" id="A0A430AHL9"/>
<dbReference type="Pfam" id="PF01874">
    <property type="entry name" value="CitG"/>
    <property type="match status" value="1"/>
</dbReference>
<dbReference type="Gene3D" id="1.10.4200.10">
    <property type="entry name" value="Triphosphoribosyl-dephospho-CoA protein"/>
    <property type="match status" value="1"/>
</dbReference>
<keyword evidence="3 5" id="KW-0547">Nucleotide-binding</keyword>
<reference evidence="6 7" key="1">
    <citation type="submission" date="2017-05" db="EMBL/GenBank/DDBJ databases">
        <title>Vagococcus spp. assemblies.</title>
        <authorList>
            <person name="Gulvik C.A."/>
        </authorList>
    </citation>
    <scope>NUCLEOTIDE SEQUENCE [LARGE SCALE GENOMIC DNA]</scope>
    <source>
        <strain evidence="6 7">DSM 24756</strain>
    </source>
</reference>
<sequence length="287" mass="32057">MREVASYAERALLYEVTCTPKPGLVDAVDAGAHEDMDIFTFIKSSCVLRGYFEEFFKRGYQAEKELPLPELFEQIRQLGLEAEQAMYQVTFGVNTHKGAIFSLGILLCATGYVHKQNTSITVEKVLSVTKKMLIRLSADFKKLNLGENQSYTAGEQLYLKYGISGIRGEASAGYPLVYNYALPFLKKSKGTTHERMLDTLLYLVTLAEDTNLIKRGGSLATLFEVRKKIKNYFDHGGSKSDQGKQDLATLNQEFKDKNLSIGGSADLLIVTLYFFFLEGNDLANSEA</sequence>
<dbReference type="GO" id="GO:0051191">
    <property type="term" value="P:prosthetic group biosynthetic process"/>
    <property type="evidence" value="ECO:0007669"/>
    <property type="project" value="TreeGrafter"/>
</dbReference>
<name>A0A430AHL9_9ENTE</name>
<evidence type="ECO:0000256" key="2">
    <source>
        <dbReference type="ARBA" id="ARBA00022679"/>
    </source>
</evidence>
<dbReference type="InterPro" id="IPR002736">
    <property type="entry name" value="CitG"/>
</dbReference>
<protein>
    <recommendedName>
        <fullName evidence="5">Probable 2-(5''-triphosphoribosyl)-3'-dephosphocoenzyme-A synthase</fullName>
        <shortName evidence="5">2-(5''-triphosphoribosyl)-3'-dephospho-CoA synthase</shortName>
        <ecNumber evidence="5">2.4.2.52</ecNumber>
    </recommendedName>
</protein>
<dbReference type="PANTHER" id="PTHR30201">
    <property type="entry name" value="TRIPHOSPHORIBOSYL-DEPHOSPHO-COA SYNTHASE"/>
    <property type="match status" value="1"/>
</dbReference>
<dbReference type="GO" id="GO:0005524">
    <property type="term" value="F:ATP binding"/>
    <property type="evidence" value="ECO:0007669"/>
    <property type="project" value="UniProtKB-KW"/>
</dbReference>
<dbReference type="NCBIfam" id="NF002315">
    <property type="entry name" value="PRK01237.1"/>
    <property type="match status" value="1"/>
</dbReference>
<evidence type="ECO:0000313" key="6">
    <source>
        <dbReference type="EMBL" id="RSU07415.1"/>
    </source>
</evidence>
<comment type="similarity">
    <text evidence="5">Belongs to the CitG/MdcB family.</text>
</comment>
<evidence type="ECO:0000256" key="4">
    <source>
        <dbReference type="ARBA" id="ARBA00022840"/>
    </source>
</evidence>